<reference evidence="2 3" key="1">
    <citation type="submission" date="2014-02" db="EMBL/GenBank/DDBJ databases">
        <authorList>
            <person name="Sears C."/>
            <person name="Carroll K."/>
            <person name="Sack B.R."/>
            <person name="Qadri F."/>
            <person name="Myers L.L."/>
            <person name="Chung G.-T."/>
            <person name="Escheverria P."/>
            <person name="Fraser C.M."/>
            <person name="Sadzewicz L."/>
            <person name="Shefchek K.A."/>
            <person name="Tallon L."/>
            <person name="Das S.P."/>
            <person name="Daugherty S."/>
            <person name="Mongodin E.F."/>
        </authorList>
    </citation>
    <scope>NUCLEOTIDE SEQUENCE [LARGE SCALE GENOMIC DNA]</scope>
    <source>
        <strain evidence="2 3">S36L11</strain>
    </source>
</reference>
<evidence type="ECO:0000313" key="3">
    <source>
        <dbReference type="Proteomes" id="UP000022082"/>
    </source>
</evidence>
<keyword evidence="1" id="KW-0812">Transmembrane</keyword>
<sequence length="37" mass="4775">MFFEEQRKELPVDFYYLKFLFFLFLFTYFCLFVNTKV</sequence>
<dbReference type="Proteomes" id="UP000022082">
    <property type="component" value="Unassembled WGS sequence"/>
</dbReference>
<dbReference type="AlphaFoldDB" id="A0A015XGA4"/>
<proteinExistence type="predicted"/>
<gene>
    <name evidence="2" type="ORF">M136_0065</name>
</gene>
<keyword evidence="1" id="KW-1133">Transmembrane helix</keyword>
<protein>
    <submittedName>
        <fullName evidence="2">Putative membrane protein</fullName>
    </submittedName>
</protein>
<comment type="caution">
    <text evidence="2">The sequence shown here is derived from an EMBL/GenBank/DDBJ whole genome shotgun (WGS) entry which is preliminary data.</text>
</comment>
<accession>A0A015XGA4</accession>
<feature type="transmembrane region" description="Helical" evidence="1">
    <location>
        <begin position="15"/>
        <end position="33"/>
    </location>
</feature>
<keyword evidence="1" id="KW-0472">Membrane</keyword>
<evidence type="ECO:0000256" key="1">
    <source>
        <dbReference type="SAM" id="Phobius"/>
    </source>
</evidence>
<evidence type="ECO:0000313" key="2">
    <source>
        <dbReference type="EMBL" id="EXZ30678.1"/>
    </source>
</evidence>
<organism evidence="2 3">
    <name type="scientific">Bacteroides fragilis str. S36L11</name>
    <dbReference type="NCBI Taxonomy" id="1339327"/>
    <lineage>
        <taxon>Bacteria</taxon>
        <taxon>Pseudomonadati</taxon>
        <taxon>Bacteroidota</taxon>
        <taxon>Bacteroidia</taxon>
        <taxon>Bacteroidales</taxon>
        <taxon>Bacteroidaceae</taxon>
        <taxon>Bacteroides</taxon>
    </lineage>
</organism>
<dbReference type="EMBL" id="JGDJ01000129">
    <property type="protein sequence ID" value="EXZ30678.1"/>
    <property type="molecule type" value="Genomic_DNA"/>
</dbReference>
<name>A0A015XGA4_BACFG</name>